<organism evidence="13 14">
    <name type="scientific">Oopsacas minuta</name>
    <dbReference type="NCBI Taxonomy" id="111878"/>
    <lineage>
        <taxon>Eukaryota</taxon>
        <taxon>Metazoa</taxon>
        <taxon>Porifera</taxon>
        <taxon>Hexactinellida</taxon>
        <taxon>Hexasterophora</taxon>
        <taxon>Lyssacinosida</taxon>
        <taxon>Leucopsacidae</taxon>
        <taxon>Oopsacas</taxon>
    </lineage>
</organism>
<dbReference type="InterPro" id="IPR019539">
    <property type="entry name" value="GalKase_N"/>
</dbReference>
<dbReference type="PANTHER" id="PTHR10457:SF7">
    <property type="entry name" value="GALACTOKINASE-RELATED"/>
    <property type="match status" value="1"/>
</dbReference>
<dbReference type="PRINTS" id="PR00473">
    <property type="entry name" value="GALCTOKINASE"/>
</dbReference>
<gene>
    <name evidence="13" type="ORF">LOD99_14389</name>
</gene>
<dbReference type="EMBL" id="JAKMXF010000044">
    <property type="protein sequence ID" value="KAI6660048.1"/>
    <property type="molecule type" value="Genomic_DNA"/>
</dbReference>
<sequence length="401" mass="43778">MESTLVQEAKTAFSSHYSYEGSIIVRAPGRVNLIGEHTDYNEGFVLPMALDMYTVIVGGLSSDQSVCSMTTTSQRIPDSERTFQYPISVAIPPPSKPGLWHNYVLGVIDQITKQCSTVKSRPAYNLLVHSNVPLGGGLSSSASLEVATLQFFLALYPGLIHDPAILNLKQQALLCQAAEHTYPQVPCGIMDQFICLMGQEAHALLINCRLPFDTRAVPLNDPSLVVLITDTQVKHALAGSEYGTRRAQCESAVAKLEKKSLRDVTLAELQAGRDKLSDVEYQRALHVVNEIHITTQAADALDKKDYVLFGKLMLVSHSSLRDQYQVSCIELDQLVELAMQCEGVFGSRMTGGGFGGCTVTLLKQEVLENVINHITKHYPSAKCYSTKPSAGASILFSVISK</sequence>
<dbReference type="Gene3D" id="3.30.70.890">
    <property type="entry name" value="GHMP kinase, C-terminal domain"/>
    <property type="match status" value="1"/>
</dbReference>
<dbReference type="Pfam" id="PF10509">
    <property type="entry name" value="GalKase_gal_bdg"/>
    <property type="match status" value="1"/>
</dbReference>
<dbReference type="Pfam" id="PF08544">
    <property type="entry name" value="GHMP_kinases_C"/>
    <property type="match status" value="1"/>
</dbReference>
<dbReference type="FunFam" id="3.30.230.10:FF:000017">
    <property type="entry name" value="Galactokinase"/>
    <property type="match status" value="1"/>
</dbReference>
<evidence type="ECO:0000256" key="2">
    <source>
        <dbReference type="ARBA" id="ARBA00022490"/>
    </source>
</evidence>
<keyword evidence="9" id="KW-0119">Carbohydrate metabolism</keyword>
<dbReference type="InterPro" id="IPR036554">
    <property type="entry name" value="GHMP_kinase_C_sf"/>
</dbReference>
<dbReference type="InterPro" id="IPR000705">
    <property type="entry name" value="Galactokinase"/>
</dbReference>
<dbReference type="PRINTS" id="PR00959">
    <property type="entry name" value="MEVGALKINASE"/>
</dbReference>
<reference evidence="13 14" key="1">
    <citation type="journal article" date="2023" name="BMC Biol.">
        <title>The compact genome of the sponge Oopsacas minuta (Hexactinellida) is lacking key metazoan core genes.</title>
        <authorList>
            <person name="Santini S."/>
            <person name="Schenkelaars Q."/>
            <person name="Jourda C."/>
            <person name="Duchesne M."/>
            <person name="Belahbib H."/>
            <person name="Rocher C."/>
            <person name="Selva M."/>
            <person name="Riesgo A."/>
            <person name="Vervoort M."/>
            <person name="Leys S.P."/>
            <person name="Kodjabachian L."/>
            <person name="Le Bivic A."/>
            <person name="Borchiellini C."/>
            <person name="Claverie J.M."/>
            <person name="Renard E."/>
        </authorList>
    </citation>
    <scope>NUCLEOTIDE SEQUENCE [LARGE SCALE GENOMIC DNA]</scope>
    <source>
        <strain evidence="13">SPO-2</strain>
    </source>
</reference>
<feature type="domain" description="Galactokinase N-terminal" evidence="12">
    <location>
        <begin position="12"/>
        <end position="58"/>
    </location>
</feature>
<evidence type="ECO:0000256" key="9">
    <source>
        <dbReference type="ARBA" id="ARBA00023277"/>
    </source>
</evidence>
<dbReference type="InterPro" id="IPR019741">
    <property type="entry name" value="Galactokinase_CS"/>
</dbReference>
<keyword evidence="8" id="KW-0460">Magnesium</keyword>
<dbReference type="PROSITE" id="PS00627">
    <property type="entry name" value="GHMP_KINASES_ATP"/>
    <property type="match status" value="1"/>
</dbReference>
<feature type="domain" description="GHMP kinase N-terminal" evidence="10">
    <location>
        <begin position="102"/>
        <end position="199"/>
    </location>
</feature>
<keyword evidence="3" id="KW-0808">Transferase</keyword>
<dbReference type="NCBIfam" id="TIGR00131">
    <property type="entry name" value="gal_kin"/>
    <property type="match status" value="1"/>
</dbReference>
<comment type="caution">
    <text evidence="13">The sequence shown here is derived from an EMBL/GenBank/DDBJ whole genome shotgun (WGS) entry which is preliminary data.</text>
</comment>
<keyword evidence="7" id="KW-0067">ATP-binding</keyword>
<evidence type="ECO:0000256" key="8">
    <source>
        <dbReference type="ARBA" id="ARBA00022842"/>
    </source>
</evidence>
<dbReference type="Pfam" id="PF00288">
    <property type="entry name" value="GHMP_kinases_N"/>
    <property type="match status" value="1"/>
</dbReference>
<dbReference type="InterPro" id="IPR006206">
    <property type="entry name" value="Mevalonate/galactokinase"/>
</dbReference>
<feature type="domain" description="GHMP kinase C-terminal" evidence="11">
    <location>
        <begin position="298"/>
        <end position="379"/>
    </location>
</feature>
<name>A0AAV7KFX7_9METZ</name>
<accession>A0AAV7KFX7</accession>
<evidence type="ECO:0000259" key="10">
    <source>
        <dbReference type="Pfam" id="PF00288"/>
    </source>
</evidence>
<keyword evidence="5" id="KW-0547">Nucleotide-binding</keyword>
<dbReference type="Gene3D" id="3.30.230.10">
    <property type="match status" value="1"/>
</dbReference>
<evidence type="ECO:0000256" key="7">
    <source>
        <dbReference type="ARBA" id="ARBA00022840"/>
    </source>
</evidence>
<dbReference type="PANTHER" id="PTHR10457">
    <property type="entry name" value="MEVALONATE KINASE/GALACTOKINASE"/>
    <property type="match status" value="1"/>
</dbReference>
<dbReference type="InterPro" id="IPR013750">
    <property type="entry name" value="GHMP_kinase_C_dom"/>
</dbReference>
<dbReference type="SUPFAM" id="SSF54211">
    <property type="entry name" value="Ribosomal protein S5 domain 2-like"/>
    <property type="match status" value="1"/>
</dbReference>
<dbReference type="InterPro" id="IPR014721">
    <property type="entry name" value="Ribsml_uS5_D2-typ_fold_subgr"/>
</dbReference>
<proteinExistence type="inferred from homology"/>
<evidence type="ECO:0000256" key="3">
    <source>
        <dbReference type="ARBA" id="ARBA00022679"/>
    </source>
</evidence>
<evidence type="ECO:0000313" key="13">
    <source>
        <dbReference type="EMBL" id="KAI6660048.1"/>
    </source>
</evidence>
<evidence type="ECO:0000259" key="11">
    <source>
        <dbReference type="Pfam" id="PF08544"/>
    </source>
</evidence>
<dbReference type="PROSITE" id="PS00106">
    <property type="entry name" value="GALACTOKINASE"/>
    <property type="match status" value="1"/>
</dbReference>
<dbReference type="PIRSF" id="PIRSF000530">
    <property type="entry name" value="Galactokinase"/>
    <property type="match status" value="1"/>
</dbReference>
<evidence type="ECO:0000259" key="12">
    <source>
        <dbReference type="Pfam" id="PF10509"/>
    </source>
</evidence>
<dbReference type="InterPro" id="IPR006203">
    <property type="entry name" value="GHMP_knse_ATP-bd_CS"/>
</dbReference>
<comment type="similarity">
    <text evidence="1">Belongs to the GHMP kinase family. GalK subfamily.</text>
</comment>
<dbReference type="InterPro" id="IPR020568">
    <property type="entry name" value="Ribosomal_Su5_D2-typ_SF"/>
</dbReference>
<keyword evidence="4" id="KW-0479">Metal-binding</keyword>
<evidence type="ECO:0000313" key="14">
    <source>
        <dbReference type="Proteomes" id="UP001165289"/>
    </source>
</evidence>
<evidence type="ECO:0008006" key="15">
    <source>
        <dbReference type="Google" id="ProtNLM"/>
    </source>
</evidence>
<dbReference type="GO" id="GO:0004335">
    <property type="term" value="F:galactokinase activity"/>
    <property type="evidence" value="ECO:0007669"/>
    <property type="project" value="InterPro"/>
</dbReference>
<dbReference type="GO" id="GO:0006012">
    <property type="term" value="P:galactose metabolic process"/>
    <property type="evidence" value="ECO:0007669"/>
    <property type="project" value="InterPro"/>
</dbReference>
<keyword evidence="2" id="KW-0963">Cytoplasm</keyword>
<dbReference type="Proteomes" id="UP001165289">
    <property type="component" value="Unassembled WGS sequence"/>
</dbReference>
<dbReference type="GO" id="GO:0005524">
    <property type="term" value="F:ATP binding"/>
    <property type="evidence" value="ECO:0007669"/>
    <property type="project" value="UniProtKB-KW"/>
</dbReference>
<evidence type="ECO:0000256" key="6">
    <source>
        <dbReference type="ARBA" id="ARBA00022777"/>
    </source>
</evidence>
<dbReference type="SUPFAM" id="SSF55060">
    <property type="entry name" value="GHMP Kinase, C-terminal domain"/>
    <property type="match status" value="1"/>
</dbReference>
<evidence type="ECO:0000256" key="1">
    <source>
        <dbReference type="ARBA" id="ARBA00006566"/>
    </source>
</evidence>
<evidence type="ECO:0000256" key="4">
    <source>
        <dbReference type="ARBA" id="ARBA00022723"/>
    </source>
</evidence>
<dbReference type="AlphaFoldDB" id="A0AAV7KFX7"/>
<evidence type="ECO:0000256" key="5">
    <source>
        <dbReference type="ARBA" id="ARBA00022741"/>
    </source>
</evidence>
<dbReference type="GO" id="GO:0046872">
    <property type="term" value="F:metal ion binding"/>
    <property type="evidence" value="ECO:0007669"/>
    <property type="project" value="UniProtKB-KW"/>
</dbReference>
<protein>
    <recommendedName>
        <fullName evidence="15">Galactokinase</fullName>
    </recommendedName>
</protein>
<keyword evidence="14" id="KW-1185">Reference proteome</keyword>
<dbReference type="FunFam" id="3.30.70.890:FF:000001">
    <property type="entry name" value="Galactokinase"/>
    <property type="match status" value="1"/>
</dbReference>
<dbReference type="InterPro" id="IPR006204">
    <property type="entry name" value="GHMP_kinase_N_dom"/>
</dbReference>
<dbReference type="GO" id="GO:0005829">
    <property type="term" value="C:cytosol"/>
    <property type="evidence" value="ECO:0007669"/>
    <property type="project" value="TreeGrafter"/>
</dbReference>
<keyword evidence="6" id="KW-0418">Kinase</keyword>